<dbReference type="Proteomes" id="UP001054252">
    <property type="component" value="Unassembled WGS sequence"/>
</dbReference>
<comment type="caution">
    <text evidence="2">The sequence shown here is derived from an EMBL/GenBank/DDBJ whole genome shotgun (WGS) entry which is preliminary data.</text>
</comment>
<feature type="compositionally biased region" description="Acidic residues" evidence="1">
    <location>
        <begin position="77"/>
        <end position="93"/>
    </location>
</feature>
<name>A0AAV5HAC1_9ROSI</name>
<organism evidence="2 3">
    <name type="scientific">Rubroshorea leprosula</name>
    <dbReference type="NCBI Taxonomy" id="152421"/>
    <lineage>
        <taxon>Eukaryota</taxon>
        <taxon>Viridiplantae</taxon>
        <taxon>Streptophyta</taxon>
        <taxon>Embryophyta</taxon>
        <taxon>Tracheophyta</taxon>
        <taxon>Spermatophyta</taxon>
        <taxon>Magnoliopsida</taxon>
        <taxon>eudicotyledons</taxon>
        <taxon>Gunneridae</taxon>
        <taxon>Pentapetalae</taxon>
        <taxon>rosids</taxon>
        <taxon>malvids</taxon>
        <taxon>Malvales</taxon>
        <taxon>Dipterocarpaceae</taxon>
        <taxon>Rubroshorea</taxon>
    </lineage>
</organism>
<reference evidence="2 3" key="1">
    <citation type="journal article" date="2021" name="Commun. Biol.">
        <title>The genome of Shorea leprosula (Dipterocarpaceae) highlights the ecological relevance of drought in aseasonal tropical rainforests.</title>
        <authorList>
            <person name="Ng K.K.S."/>
            <person name="Kobayashi M.J."/>
            <person name="Fawcett J.A."/>
            <person name="Hatakeyama M."/>
            <person name="Paape T."/>
            <person name="Ng C.H."/>
            <person name="Ang C.C."/>
            <person name="Tnah L.H."/>
            <person name="Lee C.T."/>
            <person name="Nishiyama T."/>
            <person name="Sese J."/>
            <person name="O'Brien M.J."/>
            <person name="Copetti D."/>
            <person name="Mohd Noor M.I."/>
            <person name="Ong R.C."/>
            <person name="Putra M."/>
            <person name="Sireger I.Z."/>
            <person name="Indrioko S."/>
            <person name="Kosugi Y."/>
            <person name="Izuno A."/>
            <person name="Isagi Y."/>
            <person name="Lee S.L."/>
            <person name="Shimizu K.K."/>
        </authorList>
    </citation>
    <scope>NUCLEOTIDE SEQUENCE [LARGE SCALE GENOMIC DNA]</scope>
    <source>
        <strain evidence="2">214</strain>
    </source>
</reference>
<accession>A0AAV5HAC1</accession>
<proteinExistence type="predicted"/>
<protein>
    <submittedName>
        <fullName evidence="2">Uncharacterized protein</fullName>
    </submittedName>
</protein>
<dbReference type="AlphaFoldDB" id="A0AAV5HAC1"/>
<feature type="compositionally biased region" description="Acidic residues" evidence="1">
    <location>
        <begin position="25"/>
        <end position="40"/>
    </location>
</feature>
<evidence type="ECO:0000313" key="2">
    <source>
        <dbReference type="EMBL" id="GKU85703.1"/>
    </source>
</evidence>
<feature type="compositionally biased region" description="Basic and acidic residues" evidence="1">
    <location>
        <begin position="1"/>
        <end position="11"/>
    </location>
</feature>
<sequence>MDKAHSHKDVNDANGYKNKLLDTVDSPEGEDQTDGEEDSESNSLLPPKKSEMSRKSDKTRRKVQWNDKNGNNLVEVVEFEPSDVSDSEDEDSDSCVCTIM</sequence>
<keyword evidence="3" id="KW-1185">Reference proteome</keyword>
<evidence type="ECO:0000256" key="1">
    <source>
        <dbReference type="SAM" id="MobiDB-lite"/>
    </source>
</evidence>
<dbReference type="EMBL" id="BPVZ01000001">
    <property type="protein sequence ID" value="GKU85703.1"/>
    <property type="molecule type" value="Genomic_DNA"/>
</dbReference>
<gene>
    <name evidence="2" type="ORF">SLEP1_g331</name>
</gene>
<dbReference type="PANTHER" id="PTHR33401">
    <property type="entry name" value="LIGHT-HARVESTING COMPLEX-LIKE PROTEIN OHP2, CHLOROPLASTIC"/>
    <property type="match status" value="1"/>
</dbReference>
<evidence type="ECO:0000313" key="3">
    <source>
        <dbReference type="Proteomes" id="UP001054252"/>
    </source>
</evidence>
<feature type="region of interest" description="Disordered" evidence="1">
    <location>
        <begin position="1"/>
        <end position="100"/>
    </location>
</feature>
<dbReference type="PANTHER" id="PTHR33401:SF2">
    <property type="entry name" value="OS03G0138400 PROTEIN"/>
    <property type="match status" value="1"/>
</dbReference>